<dbReference type="AlphaFoldDB" id="A0A392TSY4"/>
<feature type="non-terminal residue" evidence="1">
    <location>
        <position position="1"/>
    </location>
</feature>
<evidence type="ECO:0000313" key="1">
    <source>
        <dbReference type="EMBL" id="MCI63216.1"/>
    </source>
</evidence>
<sequence>LVNAVVNAGPPAASTAVDGDFTAIHGRVPVTGTVAGNGAPAAGHH</sequence>
<evidence type="ECO:0000313" key="2">
    <source>
        <dbReference type="Proteomes" id="UP000265520"/>
    </source>
</evidence>
<dbReference type="Proteomes" id="UP000265520">
    <property type="component" value="Unassembled WGS sequence"/>
</dbReference>
<organism evidence="1 2">
    <name type="scientific">Trifolium medium</name>
    <dbReference type="NCBI Taxonomy" id="97028"/>
    <lineage>
        <taxon>Eukaryota</taxon>
        <taxon>Viridiplantae</taxon>
        <taxon>Streptophyta</taxon>
        <taxon>Embryophyta</taxon>
        <taxon>Tracheophyta</taxon>
        <taxon>Spermatophyta</taxon>
        <taxon>Magnoliopsida</taxon>
        <taxon>eudicotyledons</taxon>
        <taxon>Gunneridae</taxon>
        <taxon>Pentapetalae</taxon>
        <taxon>rosids</taxon>
        <taxon>fabids</taxon>
        <taxon>Fabales</taxon>
        <taxon>Fabaceae</taxon>
        <taxon>Papilionoideae</taxon>
        <taxon>50 kb inversion clade</taxon>
        <taxon>NPAAA clade</taxon>
        <taxon>Hologalegina</taxon>
        <taxon>IRL clade</taxon>
        <taxon>Trifolieae</taxon>
        <taxon>Trifolium</taxon>
    </lineage>
</organism>
<reference evidence="1 2" key="1">
    <citation type="journal article" date="2018" name="Front. Plant Sci.">
        <title>Red Clover (Trifolium pratense) and Zigzag Clover (T. medium) - A Picture of Genomic Similarities and Differences.</title>
        <authorList>
            <person name="Dluhosova J."/>
            <person name="Istvanek J."/>
            <person name="Nedelnik J."/>
            <person name="Repkova J."/>
        </authorList>
    </citation>
    <scope>NUCLEOTIDE SEQUENCE [LARGE SCALE GENOMIC DNA]</scope>
    <source>
        <strain evidence="2">cv. 10/8</strain>
        <tissue evidence="1">Leaf</tissue>
    </source>
</reference>
<protein>
    <submittedName>
        <fullName evidence="1">Uncharacterized protein</fullName>
    </submittedName>
</protein>
<dbReference type="EMBL" id="LXQA010632993">
    <property type="protein sequence ID" value="MCI63216.1"/>
    <property type="molecule type" value="Genomic_DNA"/>
</dbReference>
<accession>A0A392TSY4</accession>
<name>A0A392TSY4_9FABA</name>
<proteinExistence type="predicted"/>
<comment type="caution">
    <text evidence="1">The sequence shown here is derived from an EMBL/GenBank/DDBJ whole genome shotgun (WGS) entry which is preliminary data.</text>
</comment>
<keyword evidence="2" id="KW-1185">Reference proteome</keyword>